<dbReference type="EMBL" id="MF768985">
    <property type="protein sequence ID" value="ATU83762.1"/>
    <property type="molecule type" value="Genomic_DNA"/>
</dbReference>
<protein>
    <submittedName>
        <fullName evidence="1">ORF382</fullName>
    </submittedName>
</protein>
<evidence type="ECO:0000313" key="1">
    <source>
        <dbReference type="EMBL" id="ATU83762.1"/>
    </source>
</evidence>
<proteinExistence type="predicted"/>
<name>A0A2D3I5W4_9VIRU</name>
<sequence length="86" mass="9764">MSNIEGVNRSLKHPPFLIWRVDSIAFLLFLPFDDETIQAQSVKNMRANTPPVPLFNKKSQHFLKIFVPLGATNLPCTGELKKELSK</sequence>
<reference evidence="1" key="1">
    <citation type="journal article" date="2018" name="Aquaculture">
        <title>Complete genome sequence of a white spot syndrome virus associated with a disease incursion in Australia.</title>
        <authorList>
            <person name="Oakey J."/>
            <person name="Smith C.S."/>
        </authorList>
    </citation>
    <scope>NUCLEOTIDE SEQUENCE [LARGE SCALE GENOMIC DNA]</scope>
    <source>
        <strain evidence="1">WSSV-AU</strain>
    </source>
</reference>
<organism evidence="1">
    <name type="scientific">White spot syndrome virus</name>
    <dbReference type="NCBI Taxonomy" id="342409"/>
    <lineage>
        <taxon>Viruses</taxon>
        <taxon>Viruses incertae sedis</taxon>
        <taxon>Naldaviricetes</taxon>
        <taxon>Nimaviridae</taxon>
        <taxon>Whispovirus</taxon>
    </lineage>
</organism>
<accession>A0A2D3I5W4</accession>
<dbReference type="Proteomes" id="UP000267516">
    <property type="component" value="Segment"/>
</dbReference>